<organism evidence="1 2">
    <name type="scientific">Owenia fusiformis</name>
    <name type="common">Polychaete worm</name>
    <dbReference type="NCBI Taxonomy" id="6347"/>
    <lineage>
        <taxon>Eukaryota</taxon>
        <taxon>Metazoa</taxon>
        <taxon>Spiralia</taxon>
        <taxon>Lophotrochozoa</taxon>
        <taxon>Annelida</taxon>
        <taxon>Polychaeta</taxon>
        <taxon>Sedentaria</taxon>
        <taxon>Canalipalpata</taxon>
        <taxon>Sabellida</taxon>
        <taxon>Oweniida</taxon>
        <taxon>Oweniidae</taxon>
        <taxon>Owenia</taxon>
    </lineage>
</organism>
<accession>A0A8S4NWB1</accession>
<proteinExistence type="predicted"/>
<gene>
    <name evidence="1" type="ORF">OFUS_LOCUS11468</name>
</gene>
<reference evidence="1" key="1">
    <citation type="submission" date="2022-03" db="EMBL/GenBank/DDBJ databases">
        <authorList>
            <person name="Martin C."/>
        </authorList>
    </citation>
    <scope>NUCLEOTIDE SEQUENCE</scope>
</reference>
<dbReference type="AlphaFoldDB" id="A0A8S4NWB1"/>
<comment type="caution">
    <text evidence="1">The sequence shown here is derived from an EMBL/GenBank/DDBJ whole genome shotgun (WGS) entry which is preliminary data.</text>
</comment>
<dbReference type="Proteomes" id="UP000749559">
    <property type="component" value="Unassembled WGS sequence"/>
</dbReference>
<keyword evidence="2" id="KW-1185">Reference proteome</keyword>
<name>A0A8S4NWB1_OWEFU</name>
<protein>
    <submittedName>
        <fullName evidence="1">Uncharacterized protein</fullName>
    </submittedName>
</protein>
<evidence type="ECO:0000313" key="2">
    <source>
        <dbReference type="Proteomes" id="UP000749559"/>
    </source>
</evidence>
<dbReference type="EMBL" id="CAIIXF020000006">
    <property type="protein sequence ID" value="CAH1785409.1"/>
    <property type="molecule type" value="Genomic_DNA"/>
</dbReference>
<evidence type="ECO:0000313" key="1">
    <source>
        <dbReference type="EMBL" id="CAH1785409.1"/>
    </source>
</evidence>
<sequence>MQGIRYDDHTAGYGPLYVKDEFNPRKYYIPKWHDYGYCPEPGTFSLKYCACEHLNTTCACAHWNFTAPDPLLDDGTYMSEGNCEADGRGELVCPPVPFPFEPVPAEIPATQKIYFGKTGTIFGKVDANFEGTVVTNESPEAKPPMNHTIKIEIIDCTLIVWLEYRGIEVFHEVTLSAAAKARIQNGEGEKKAFYLVVENGNITVCLGVLFDDGTYEENHWEEPLPVGFKLAGNKCPFKLGFTRPAIYCDFGFCVFGWTRDQWKHYLHTCEVPPNPHPGTGSWPVFADWNEENQLSPG</sequence>